<dbReference type="AlphaFoldDB" id="A0A0R2NC98"/>
<evidence type="ECO:0000313" key="7">
    <source>
        <dbReference type="EMBL" id="KRO23519.1"/>
    </source>
</evidence>
<dbReference type="SUPFAM" id="SSF55120">
    <property type="entry name" value="Pseudouridine synthase"/>
    <property type="match status" value="1"/>
</dbReference>
<dbReference type="Gene3D" id="3.30.2350.10">
    <property type="entry name" value="Pseudouridine synthase"/>
    <property type="match status" value="1"/>
</dbReference>
<dbReference type="PROSITE" id="PS01129">
    <property type="entry name" value="PSI_RLU"/>
    <property type="match status" value="1"/>
</dbReference>
<gene>
    <name evidence="7" type="ORF">IV88_GL000916</name>
</gene>
<dbReference type="GO" id="GO:0140098">
    <property type="term" value="F:catalytic activity, acting on RNA"/>
    <property type="evidence" value="ECO:0007669"/>
    <property type="project" value="UniProtKB-ARBA"/>
</dbReference>
<proteinExistence type="inferred from homology"/>
<comment type="caution">
    <text evidence="7">The sequence shown here is derived from an EMBL/GenBank/DDBJ whole genome shotgun (WGS) entry which is preliminary data.</text>
</comment>
<evidence type="ECO:0000256" key="1">
    <source>
        <dbReference type="ARBA" id="ARBA00000073"/>
    </source>
</evidence>
<comment type="catalytic activity">
    <reaction evidence="1">
        <text>a uridine in RNA = a pseudouridine in RNA</text>
        <dbReference type="Rhea" id="RHEA:48348"/>
        <dbReference type="Rhea" id="RHEA-COMP:12068"/>
        <dbReference type="Rhea" id="RHEA-COMP:12069"/>
        <dbReference type="ChEBI" id="CHEBI:65314"/>
        <dbReference type="ChEBI" id="CHEBI:65315"/>
    </reaction>
</comment>
<dbReference type="EMBL" id="JQCQ01000029">
    <property type="protein sequence ID" value="KRO23519.1"/>
    <property type="molecule type" value="Genomic_DNA"/>
</dbReference>
<evidence type="ECO:0000313" key="8">
    <source>
        <dbReference type="Proteomes" id="UP000051249"/>
    </source>
</evidence>
<reference evidence="7 8" key="1">
    <citation type="journal article" date="2015" name="Genome Announc.">
        <title>Expanding the biotechnology potential of lactobacilli through comparative genomics of 213 strains and associated genera.</title>
        <authorList>
            <person name="Sun Z."/>
            <person name="Harris H.M."/>
            <person name="McCann A."/>
            <person name="Guo C."/>
            <person name="Argimon S."/>
            <person name="Zhang W."/>
            <person name="Yang X."/>
            <person name="Jeffery I.B."/>
            <person name="Cooney J.C."/>
            <person name="Kagawa T.F."/>
            <person name="Liu W."/>
            <person name="Song Y."/>
            <person name="Salvetti E."/>
            <person name="Wrobel A."/>
            <person name="Rasinkangas P."/>
            <person name="Parkhill J."/>
            <person name="Rea M.C."/>
            <person name="O'Sullivan O."/>
            <person name="Ritari J."/>
            <person name="Douillard F.P."/>
            <person name="Paul Ross R."/>
            <person name="Yang R."/>
            <person name="Briner A.E."/>
            <person name="Felis G.E."/>
            <person name="de Vos W.M."/>
            <person name="Barrangou R."/>
            <person name="Klaenhammer T.R."/>
            <person name="Caufield P.W."/>
            <person name="Cui Y."/>
            <person name="Zhang H."/>
            <person name="O'Toole P.W."/>
        </authorList>
    </citation>
    <scope>NUCLEOTIDE SEQUENCE [LARGE SCALE GENOMIC DNA]</scope>
    <source>
        <strain evidence="7 8">DSM 23026</strain>
    </source>
</reference>
<evidence type="ECO:0000256" key="5">
    <source>
        <dbReference type="ARBA" id="ARBA00033164"/>
    </source>
</evidence>
<dbReference type="GO" id="GO:0003723">
    <property type="term" value="F:RNA binding"/>
    <property type="evidence" value="ECO:0007669"/>
    <property type="project" value="InterPro"/>
</dbReference>
<name>A0A0R2NC98_9LACO</name>
<dbReference type="PANTHER" id="PTHR21600">
    <property type="entry name" value="MITOCHONDRIAL RNA PSEUDOURIDINE SYNTHASE"/>
    <property type="match status" value="1"/>
</dbReference>
<protein>
    <recommendedName>
        <fullName evidence="4">RNA pseudouridylate synthase</fullName>
    </recommendedName>
    <alternativeName>
        <fullName evidence="5">RNA-uridine isomerase</fullName>
    </alternativeName>
</protein>
<dbReference type="InterPro" id="IPR006224">
    <property type="entry name" value="PsdUridine_synth_RluA-like_CS"/>
</dbReference>
<evidence type="ECO:0000256" key="3">
    <source>
        <dbReference type="ARBA" id="ARBA00023235"/>
    </source>
</evidence>
<dbReference type="CDD" id="cd02869">
    <property type="entry name" value="PseudoU_synth_RluA_like"/>
    <property type="match status" value="1"/>
</dbReference>
<dbReference type="InterPro" id="IPR006145">
    <property type="entry name" value="PsdUridine_synth_RsuA/RluA"/>
</dbReference>
<keyword evidence="8" id="KW-1185">Reference proteome</keyword>
<evidence type="ECO:0000256" key="4">
    <source>
        <dbReference type="ARBA" id="ARBA00031870"/>
    </source>
</evidence>
<organism evidence="7 8">
    <name type="scientific">Pediococcus argentinicus</name>
    <dbReference type="NCBI Taxonomy" id="480391"/>
    <lineage>
        <taxon>Bacteria</taxon>
        <taxon>Bacillati</taxon>
        <taxon>Bacillota</taxon>
        <taxon>Bacilli</taxon>
        <taxon>Lactobacillales</taxon>
        <taxon>Lactobacillaceae</taxon>
        <taxon>Pediococcus</taxon>
    </lineage>
</organism>
<dbReference type="InterPro" id="IPR050188">
    <property type="entry name" value="RluA_PseudoU_synthase"/>
</dbReference>
<comment type="similarity">
    <text evidence="2">Belongs to the pseudouridine synthase RluA family.</text>
</comment>
<dbReference type="Pfam" id="PF00849">
    <property type="entry name" value="PseudoU_synth_2"/>
    <property type="match status" value="1"/>
</dbReference>
<dbReference type="Proteomes" id="UP000051249">
    <property type="component" value="Unassembled WGS sequence"/>
</dbReference>
<dbReference type="PATRIC" id="fig|480391.4.peg.931"/>
<dbReference type="InterPro" id="IPR020103">
    <property type="entry name" value="PsdUridine_synth_cat_dom_sf"/>
</dbReference>
<sequence length="245" mass="27633">MNTMIKSHDQVDLFFEDSDADTPDPPFLPDSTVVPEILFENVDYLVANKPSGIKTHANRPDELGSLMNGLAAYLNDKSGKPYNVHRLDQQTSGAILVSKKKILVPIFNRLIFTKKIKRIYMAWVDGNFSNDSGVINQPIGLDPDDKRKRMINGTKAVSAITHYQVIKRTANKTLVQLVLETGRTHQIRVHLAGIGHPILGDPLYNPVETSSRMMLHSYQIKVIEPFSDQEHWYTAPLPAEFENIK</sequence>
<feature type="domain" description="Pseudouridine synthase RsuA/RluA-like" evidence="6">
    <location>
        <begin position="43"/>
        <end position="192"/>
    </location>
</feature>
<dbReference type="GO" id="GO:0009982">
    <property type="term" value="F:pseudouridine synthase activity"/>
    <property type="evidence" value="ECO:0007669"/>
    <property type="project" value="InterPro"/>
</dbReference>
<dbReference type="PANTHER" id="PTHR21600:SF44">
    <property type="entry name" value="RIBOSOMAL LARGE SUBUNIT PSEUDOURIDINE SYNTHASE D"/>
    <property type="match status" value="1"/>
</dbReference>
<keyword evidence="3" id="KW-0413">Isomerase</keyword>
<accession>A0A0R2NC98</accession>
<evidence type="ECO:0000256" key="2">
    <source>
        <dbReference type="ARBA" id="ARBA00010876"/>
    </source>
</evidence>
<dbReference type="GO" id="GO:0000455">
    <property type="term" value="P:enzyme-directed rRNA pseudouridine synthesis"/>
    <property type="evidence" value="ECO:0007669"/>
    <property type="project" value="TreeGrafter"/>
</dbReference>
<evidence type="ECO:0000259" key="6">
    <source>
        <dbReference type="Pfam" id="PF00849"/>
    </source>
</evidence>